<keyword evidence="7" id="KW-0436">Ligase</keyword>
<dbReference type="GO" id="GO:0016020">
    <property type="term" value="C:membrane"/>
    <property type="evidence" value="ECO:0007669"/>
    <property type="project" value="UniProtKB-SubCell"/>
</dbReference>
<reference evidence="7 8" key="1">
    <citation type="submission" date="2018-06" db="EMBL/GenBank/DDBJ databases">
        <title>Genomic Encyclopedia of Archaeal and Bacterial Type Strains, Phase II (KMG-II): from individual species to whole genera.</title>
        <authorList>
            <person name="Goeker M."/>
        </authorList>
    </citation>
    <scope>NUCLEOTIDE SEQUENCE [LARGE SCALE GENOMIC DNA]</scope>
    <source>
        <strain evidence="7 8">DSM 6779</strain>
    </source>
</reference>
<evidence type="ECO:0000256" key="2">
    <source>
        <dbReference type="ARBA" id="ARBA00022692"/>
    </source>
</evidence>
<evidence type="ECO:0000256" key="4">
    <source>
        <dbReference type="ARBA" id="ARBA00023136"/>
    </source>
</evidence>
<feature type="domain" description="O-antigen ligase-related" evidence="6">
    <location>
        <begin position="240"/>
        <end position="396"/>
    </location>
</feature>
<comment type="caution">
    <text evidence="7">The sequence shown here is derived from an EMBL/GenBank/DDBJ whole genome shotgun (WGS) entry which is preliminary data.</text>
</comment>
<dbReference type="GO" id="GO:0016874">
    <property type="term" value="F:ligase activity"/>
    <property type="evidence" value="ECO:0007669"/>
    <property type="project" value="UniProtKB-KW"/>
</dbReference>
<dbReference type="AlphaFoldDB" id="A0A2W7N7W4"/>
<evidence type="ECO:0000256" key="5">
    <source>
        <dbReference type="SAM" id="Phobius"/>
    </source>
</evidence>
<feature type="transmembrane region" description="Helical" evidence="5">
    <location>
        <begin position="285"/>
        <end position="303"/>
    </location>
</feature>
<keyword evidence="3 5" id="KW-1133">Transmembrane helix</keyword>
<dbReference type="EMBL" id="QKZK01000021">
    <property type="protein sequence ID" value="PZX14287.1"/>
    <property type="molecule type" value="Genomic_DNA"/>
</dbReference>
<dbReference type="Proteomes" id="UP000249239">
    <property type="component" value="Unassembled WGS sequence"/>
</dbReference>
<feature type="transmembrane region" description="Helical" evidence="5">
    <location>
        <begin position="59"/>
        <end position="82"/>
    </location>
</feature>
<evidence type="ECO:0000313" key="8">
    <source>
        <dbReference type="Proteomes" id="UP000249239"/>
    </source>
</evidence>
<evidence type="ECO:0000256" key="3">
    <source>
        <dbReference type="ARBA" id="ARBA00022989"/>
    </source>
</evidence>
<evidence type="ECO:0000259" key="6">
    <source>
        <dbReference type="Pfam" id="PF04932"/>
    </source>
</evidence>
<feature type="transmembrane region" description="Helical" evidence="5">
    <location>
        <begin position="103"/>
        <end position="122"/>
    </location>
</feature>
<proteinExistence type="predicted"/>
<feature type="transmembrane region" description="Helical" evidence="5">
    <location>
        <begin position="256"/>
        <end position="273"/>
    </location>
</feature>
<feature type="transmembrane region" description="Helical" evidence="5">
    <location>
        <begin position="134"/>
        <end position="153"/>
    </location>
</feature>
<evidence type="ECO:0000313" key="7">
    <source>
        <dbReference type="EMBL" id="PZX14287.1"/>
    </source>
</evidence>
<dbReference type="PANTHER" id="PTHR37422">
    <property type="entry name" value="TEICHURONIC ACID BIOSYNTHESIS PROTEIN TUAE"/>
    <property type="match status" value="1"/>
</dbReference>
<gene>
    <name evidence="7" type="ORF">LX69_02467</name>
</gene>
<organism evidence="7 8">
    <name type="scientific">Breznakibacter xylanolyticus</name>
    <dbReference type="NCBI Taxonomy" id="990"/>
    <lineage>
        <taxon>Bacteria</taxon>
        <taxon>Pseudomonadati</taxon>
        <taxon>Bacteroidota</taxon>
        <taxon>Bacteroidia</taxon>
        <taxon>Marinilabiliales</taxon>
        <taxon>Marinilabiliaceae</taxon>
        <taxon>Breznakibacter</taxon>
    </lineage>
</organism>
<comment type="subcellular location">
    <subcellularLocation>
        <location evidence="1">Membrane</location>
        <topology evidence="1">Multi-pass membrane protein</topology>
    </subcellularLocation>
</comment>
<dbReference type="InterPro" id="IPR051533">
    <property type="entry name" value="WaaL-like"/>
</dbReference>
<feature type="transmembrane region" description="Helical" evidence="5">
    <location>
        <begin position="165"/>
        <end position="184"/>
    </location>
</feature>
<feature type="transmembrane region" description="Helical" evidence="5">
    <location>
        <begin position="232"/>
        <end position="250"/>
    </location>
</feature>
<dbReference type="InterPro" id="IPR007016">
    <property type="entry name" value="O-antigen_ligase-rel_domated"/>
</dbReference>
<dbReference type="Pfam" id="PF04932">
    <property type="entry name" value="Wzy_C"/>
    <property type="match status" value="1"/>
</dbReference>
<feature type="transmembrane region" description="Helical" evidence="5">
    <location>
        <begin position="418"/>
        <end position="435"/>
    </location>
</feature>
<name>A0A2W7N7W4_9BACT</name>
<protein>
    <submittedName>
        <fullName evidence="7">O-antigen ligase-like membrane protein</fullName>
    </submittedName>
</protein>
<keyword evidence="2 5" id="KW-0812">Transmembrane</keyword>
<evidence type="ECO:0000256" key="1">
    <source>
        <dbReference type="ARBA" id="ARBA00004141"/>
    </source>
</evidence>
<feature type="transmembrane region" description="Helical" evidence="5">
    <location>
        <begin position="388"/>
        <end position="406"/>
    </location>
</feature>
<dbReference type="PANTHER" id="PTHR37422:SF13">
    <property type="entry name" value="LIPOPOLYSACCHARIDE BIOSYNTHESIS PROTEIN PA4999-RELATED"/>
    <property type="match status" value="1"/>
</dbReference>
<sequence length="467" mass="53291">MFMRDLMNHGGRYWAYIGFHALMGVLLKVAPSMVGIYFLLFIVFAVFNVFMTADRDDRAAAYALYVIGFEILYRMSGFIVFYELGKYGAIMILLMGTIMGKRSFRAPVFILLLLLLIPAIFLTHSSDSERIREMVLFNLSGPLTLVFSGFYFYNKPMTKAAILGILRFAFLPAFAMIIGLSLRAGLDTLHFTSVQSNPEASGGFAANQVSTILGWFILIPVFFALQGVKLTPWRVLDYVMIVFLFLRGLLTFSRGGILSMLAALSLGFIYLYFRSYDFRLQIRRIGSYVLLGVGLLVITAFWANSLTNNYLLFRYQGKSTSEVLTGIERQDKSYLSGREYIMLGDLKAFIQYPILGTGYGMAMEFHKREFGHAAAAHTEYSRLLAEQGVLGLLFILLAYVYLPIYFFRQRRFTMQRTFFLVFFLVSFFTMFHAAMRLAMPGIVMGFSFFLMVPTSRSFVQPKNDKQR</sequence>
<feature type="transmembrane region" description="Helical" evidence="5">
    <location>
        <begin position="441"/>
        <end position="459"/>
    </location>
</feature>
<keyword evidence="4 5" id="KW-0472">Membrane</keyword>
<accession>A0A2W7N7W4</accession>
<feature type="transmembrane region" description="Helical" evidence="5">
    <location>
        <begin position="12"/>
        <end position="29"/>
    </location>
</feature>
<feature type="transmembrane region" description="Helical" evidence="5">
    <location>
        <begin position="204"/>
        <end position="225"/>
    </location>
</feature>
<keyword evidence="8" id="KW-1185">Reference proteome</keyword>